<evidence type="ECO:0000259" key="1">
    <source>
        <dbReference type="Pfam" id="PF06902"/>
    </source>
</evidence>
<proteinExistence type="predicted"/>
<dbReference type="RefSeq" id="WP_197550980.1">
    <property type="nucleotide sequence ID" value="NZ_CP063213.1"/>
</dbReference>
<accession>A0A7M1QU87</accession>
<dbReference type="EMBL" id="CP063213">
    <property type="protein sequence ID" value="QOR45393.1"/>
    <property type="molecule type" value="Genomic_DNA"/>
</dbReference>
<feature type="domain" description="Divergent 4Fe-4S mono-cluster" evidence="1">
    <location>
        <begin position="4"/>
        <end position="48"/>
    </location>
</feature>
<keyword evidence="3" id="KW-1185">Reference proteome</keyword>
<sequence length="48" mass="5731">MKEYEGKDIAVIWKPELCQHSGICWRRLPQVYDTKTRPWVQPLNVSTE</sequence>
<dbReference type="InterPro" id="IPR010693">
    <property type="entry name" value="Divergent_4Fe-4S_mono-cluster"/>
</dbReference>
<evidence type="ECO:0000313" key="3">
    <source>
        <dbReference type="Proteomes" id="UP000595053"/>
    </source>
</evidence>
<dbReference type="Proteomes" id="UP000595053">
    <property type="component" value="Chromosome"/>
</dbReference>
<dbReference type="Pfam" id="PF06902">
    <property type="entry name" value="Fer4_19"/>
    <property type="match status" value="1"/>
</dbReference>
<dbReference type="AlphaFoldDB" id="A0A7M1QU87"/>
<protein>
    <submittedName>
        <fullName evidence="2">(4Fe-4S)-binding protein</fullName>
    </submittedName>
</protein>
<reference evidence="2 3" key="1">
    <citation type="submission" date="2020-10" db="EMBL/GenBank/DDBJ databases">
        <title>Trueperella pecoris sp. nov. isolated from bovine and porcine specimens.</title>
        <authorList>
            <person name="Schoenecker L."/>
            <person name="Schnydrig P."/>
            <person name="Brodard I."/>
            <person name="Thomann A."/>
            <person name="Hemphill A."/>
            <person name="Rodriguez-Campos S."/>
            <person name="Perreten V."/>
            <person name="Jores J."/>
            <person name="Kittl S."/>
        </authorList>
    </citation>
    <scope>NUCLEOTIDE SEQUENCE [LARGE SCALE GENOMIC DNA]</scope>
    <source>
        <strain evidence="2 3">15A0121</strain>
    </source>
</reference>
<organism evidence="2 3">
    <name type="scientific">Trueperella pecoris</name>
    <dbReference type="NCBI Taxonomy" id="2733571"/>
    <lineage>
        <taxon>Bacteria</taxon>
        <taxon>Bacillati</taxon>
        <taxon>Actinomycetota</taxon>
        <taxon>Actinomycetes</taxon>
        <taxon>Actinomycetales</taxon>
        <taxon>Actinomycetaceae</taxon>
        <taxon>Trueperella</taxon>
    </lineage>
</organism>
<name>A0A7M1QU87_9ACTO</name>
<evidence type="ECO:0000313" key="2">
    <source>
        <dbReference type="EMBL" id="QOR45393.1"/>
    </source>
</evidence>
<gene>
    <name evidence="2" type="ORF">INS88_09040</name>
</gene>